<evidence type="ECO:0000313" key="1">
    <source>
        <dbReference type="EMBL" id="ATI19330.1"/>
    </source>
</evidence>
<dbReference type="EMBL" id="MF754115">
    <property type="protein sequence ID" value="ATI19330.1"/>
    <property type="molecule type" value="Genomic_DNA"/>
</dbReference>
<protein>
    <submittedName>
        <fullName evidence="1">Uncharacterized protein</fullName>
    </submittedName>
</protein>
<name>A0A384WJV8_9CAUD</name>
<proteinExistence type="predicted"/>
<dbReference type="Proteomes" id="UP000257560">
    <property type="component" value="Segment"/>
</dbReference>
<accession>A0A384WJV8</accession>
<sequence length="110" mass="12008">MALSNVFDILFGGGFSTPGNFVAGDVLDQIVAYTEPSRSEAGSTLTSLYTKYPNFKTTCRTELPKHMRVTSSEINTIFSQLDSNSAATLSTLANSIALKWLEHVNDSRQL</sequence>
<reference evidence="1 2" key="1">
    <citation type="submission" date="2017-08" db="EMBL/GenBank/DDBJ databases">
        <title>Complete genome sequence of bacteriophage vB_VpaS_KF5.</title>
        <authorList>
            <person name="Yu J."/>
            <person name="Kwak S.-J."/>
            <person name="Lim J.-A."/>
            <person name="Chang H.-J."/>
        </authorList>
    </citation>
    <scope>NUCLEOTIDE SEQUENCE [LARGE SCALE GENOMIC DNA]</scope>
</reference>
<gene>
    <name evidence="1" type="ORF">KF5_020</name>
</gene>
<organism evidence="1 2">
    <name type="scientific">Vibrio phage vB_VpaS_KF5</name>
    <dbReference type="NCBI Taxonomy" id="2041476"/>
    <lineage>
        <taxon>Viruses</taxon>
        <taxon>Duplodnaviria</taxon>
        <taxon>Heunggongvirae</taxon>
        <taxon>Uroviricota</taxon>
        <taxon>Caudoviricetes</taxon>
        <taxon>Mardecavirus</taxon>
        <taxon>Mardecavirus SSP002</taxon>
    </lineage>
</organism>
<evidence type="ECO:0000313" key="2">
    <source>
        <dbReference type="Proteomes" id="UP000257560"/>
    </source>
</evidence>